<dbReference type="Gene3D" id="3.40.462.20">
    <property type="match status" value="1"/>
</dbReference>
<dbReference type="STRING" id="1869.MB27_21650"/>
<organism evidence="7 8">
    <name type="scientific">Actinoplanes utahensis</name>
    <dbReference type="NCBI Taxonomy" id="1869"/>
    <lineage>
        <taxon>Bacteria</taxon>
        <taxon>Bacillati</taxon>
        <taxon>Actinomycetota</taxon>
        <taxon>Actinomycetes</taxon>
        <taxon>Micromonosporales</taxon>
        <taxon>Micromonosporaceae</taxon>
        <taxon>Actinoplanes</taxon>
    </lineage>
</organism>
<dbReference type="GO" id="GO:0071949">
    <property type="term" value="F:FAD binding"/>
    <property type="evidence" value="ECO:0007669"/>
    <property type="project" value="InterPro"/>
</dbReference>
<dbReference type="Pfam" id="PF01565">
    <property type="entry name" value="FAD_binding_4"/>
    <property type="match status" value="1"/>
</dbReference>
<dbReference type="Gene3D" id="3.30.465.10">
    <property type="match status" value="1"/>
</dbReference>
<dbReference type="PROSITE" id="PS51387">
    <property type="entry name" value="FAD_PCMH"/>
    <property type="match status" value="1"/>
</dbReference>
<evidence type="ECO:0000313" key="8">
    <source>
        <dbReference type="Proteomes" id="UP000054537"/>
    </source>
</evidence>
<evidence type="ECO:0000256" key="3">
    <source>
        <dbReference type="ARBA" id="ARBA00022630"/>
    </source>
</evidence>
<evidence type="ECO:0000256" key="4">
    <source>
        <dbReference type="ARBA" id="ARBA00022827"/>
    </source>
</evidence>
<dbReference type="InterPro" id="IPR036318">
    <property type="entry name" value="FAD-bd_PCMH-like_sf"/>
</dbReference>
<keyword evidence="3" id="KW-0285">Flavoprotein</keyword>
<dbReference type="Gene3D" id="3.30.43.10">
    <property type="entry name" value="Uridine Diphospho-n-acetylenolpyruvylglucosamine Reductase, domain 2"/>
    <property type="match status" value="1"/>
</dbReference>
<dbReference type="AlphaFoldDB" id="A0A0A6UKR0"/>
<dbReference type="EMBL" id="JRTT01000025">
    <property type="protein sequence ID" value="KHD75673.1"/>
    <property type="molecule type" value="Genomic_DNA"/>
</dbReference>
<name>A0A0A6UKR0_ACTUT</name>
<dbReference type="SUPFAM" id="SSF56176">
    <property type="entry name" value="FAD-binding/transporter-associated domain-like"/>
    <property type="match status" value="1"/>
</dbReference>
<dbReference type="InterPro" id="IPR016166">
    <property type="entry name" value="FAD-bd_PCMH"/>
</dbReference>
<dbReference type="GO" id="GO:0016491">
    <property type="term" value="F:oxidoreductase activity"/>
    <property type="evidence" value="ECO:0007669"/>
    <property type="project" value="UniProtKB-KW"/>
</dbReference>
<comment type="caution">
    <text evidence="7">The sequence shown here is derived from an EMBL/GenBank/DDBJ whole genome shotgun (WGS) entry which is preliminary data.</text>
</comment>
<evidence type="ECO:0000256" key="2">
    <source>
        <dbReference type="ARBA" id="ARBA00005466"/>
    </source>
</evidence>
<keyword evidence="4" id="KW-0274">FAD</keyword>
<sequence>MLRPYLGKRLLTPRDDDYPAARRVWNADVDRRPAMVAVCADATEVARAVGAARDAGLPLSVRVGGHDWAGRAIRDGGLVVDLTRMRGVRVDPAAREATVQGGALTADLLAAATPRGLAAATGVVSSVGLAGLTSAGGYGALIGSAGLALDNLLGAEVILADGSTVTAGPDLLWALRGGGGNFGVVTRMRFRLYELPLILAGMLMFPPAEAAAVLSGYAEVVADAPDELTVMTGFLPGPDGRATPFLCPFYCGTDLSAGERWVTRLRSLGHPVVDQVGPMPYPSALAMFDGNVSDRNHYLLRSRWFRTVDPAVVRALMAGAEALPSPYSALIVNRFHGAAARVDPAATAFALRTPHQVAEIIAVWPPGQKADRCAGWADTVAAALDEGALPGGYPNLLGPAEDERARDSYGPNLGRLLTLKRRYDPDNVFSAVPALVD</sequence>
<dbReference type="Pfam" id="PF08031">
    <property type="entry name" value="BBE"/>
    <property type="match status" value="1"/>
</dbReference>
<evidence type="ECO:0000256" key="5">
    <source>
        <dbReference type="ARBA" id="ARBA00023002"/>
    </source>
</evidence>
<dbReference type="PANTHER" id="PTHR42973:SF39">
    <property type="entry name" value="FAD-BINDING PCMH-TYPE DOMAIN-CONTAINING PROTEIN"/>
    <property type="match status" value="1"/>
</dbReference>
<feature type="domain" description="FAD-binding PCMH-type" evidence="6">
    <location>
        <begin position="29"/>
        <end position="195"/>
    </location>
</feature>
<accession>A0A0A6UKR0</accession>
<comment type="similarity">
    <text evidence="2">Belongs to the oxygen-dependent FAD-linked oxidoreductase family.</text>
</comment>
<proteinExistence type="inferred from homology"/>
<evidence type="ECO:0000256" key="1">
    <source>
        <dbReference type="ARBA" id="ARBA00001974"/>
    </source>
</evidence>
<gene>
    <name evidence="7" type="ORF">MB27_21650</name>
</gene>
<keyword evidence="5" id="KW-0560">Oxidoreductase</keyword>
<reference evidence="7 8" key="1">
    <citation type="submission" date="2014-10" db="EMBL/GenBank/DDBJ databases">
        <title>Draft genome sequence of Actinoplanes utahensis NRRL 12052.</title>
        <authorList>
            <person name="Velasco-Bucheli B."/>
            <person name="del Cerro C."/>
            <person name="Hormigo D."/>
            <person name="Garcia J.L."/>
            <person name="Acebal C."/>
            <person name="Arroyo M."/>
            <person name="de la Mata I."/>
        </authorList>
    </citation>
    <scope>NUCLEOTIDE SEQUENCE [LARGE SCALE GENOMIC DNA]</scope>
    <source>
        <strain evidence="7 8">NRRL 12052</strain>
    </source>
</reference>
<dbReference type="eggNOG" id="COG0277">
    <property type="taxonomic scope" value="Bacteria"/>
</dbReference>
<dbReference type="Proteomes" id="UP000054537">
    <property type="component" value="Unassembled WGS sequence"/>
</dbReference>
<evidence type="ECO:0000313" key="7">
    <source>
        <dbReference type="EMBL" id="KHD75673.1"/>
    </source>
</evidence>
<dbReference type="InterPro" id="IPR006094">
    <property type="entry name" value="Oxid_FAD_bind_N"/>
</dbReference>
<dbReference type="InterPro" id="IPR012951">
    <property type="entry name" value="BBE"/>
</dbReference>
<evidence type="ECO:0000259" key="6">
    <source>
        <dbReference type="PROSITE" id="PS51387"/>
    </source>
</evidence>
<dbReference type="PANTHER" id="PTHR42973">
    <property type="entry name" value="BINDING OXIDOREDUCTASE, PUTATIVE (AFU_ORTHOLOGUE AFUA_1G17690)-RELATED"/>
    <property type="match status" value="1"/>
</dbReference>
<dbReference type="InterPro" id="IPR016169">
    <property type="entry name" value="FAD-bd_PCMH_sub2"/>
</dbReference>
<comment type="cofactor">
    <cofactor evidence="1">
        <name>FAD</name>
        <dbReference type="ChEBI" id="CHEBI:57692"/>
    </cofactor>
</comment>
<dbReference type="InterPro" id="IPR050416">
    <property type="entry name" value="FAD-linked_Oxidoreductase"/>
</dbReference>
<keyword evidence="8" id="KW-1185">Reference proteome</keyword>
<protein>
    <recommendedName>
        <fullName evidence="6">FAD-binding PCMH-type domain-containing protein</fullName>
    </recommendedName>
</protein>
<dbReference type="InterPro" id="IPR016167">
    <property type="entry name" value="FAD-bd_PCMH_sub1"/>
</dbReference>